<dbReference type="Pfam" id="PF18962">
    <property type="entry name" value="Por_Secre_tail"/>
    <property type="match status" value="1"/>
</dbReference>
<evidence type="ECO:0000256" key="1">
    <source>
        <dbReference type="SAM" id="SignalP"/>
    </source>
</evidence>
<accession>A0A4R5DM68</accession>
<dbReference type="RefSeq" id="WP_131958625.1">
    <property type="nucleotide sequence ID" value="NZ_SMFL01000004.1"/>
</dbReference>
<feature type="domain" description="Secretion system C-terminal sorting" evidence="2">
    <location>
        <begin position="670"/>
        <end position="739"/>
    </location>
</feature>
<dbReference type="NCBIfam" id="TIGR04183">
    <property type="entry name" value="Por_Secre_tail"/>
    <property type="match status" value="1"/>
</dbReference>
<gene>
    <name evidence="3" type="ORF">E0F88_12680</name>
</gene>
<keyword evidence="4" id="KW-1185">Reference proteome</keyword>
<feature type="chain" id="PRO_5020379193" evidence="1">
    <location>
        <begin position="27"/>
        <end position="747"/>
    </location>
</feature>
<evidence type="ECO:0000313" key="3">
    <source>
        <dbReference type="EMBL" id="TDE15362.1"/>
    </source>
</evidence>
<comment type="caution">
    <text evidence="3">The sequence shown here is derived from an EMBL/GenBank/DDBJ whole genome shotgun (WGS) entry which is preliminary data.</text>
</comment>
<keyword evidence="1" id="KW-0732">Signal</keyword>
<reference evidence="3 4" key="1">
    <citation type="submission" date="2019-03" db="EMBL/GenBank/DDBJ databases">
        <title>Dyadobacter AR-3-6 sp. nov., isolated from arctic soil.</title>
        <authorList>
            <person name="Chaudhary D.K."/>
        </authorList>
    </citation>
    <scope>NUCLEOTIDE SEQUENCE [LARGE SCALE GENOMIC DNA]</scope>
    <source>
        <strain evidence="3 4">AR-3-6</strain>
    </source>
</reference>
<dbReference type="OrthoDB" id="903973at2"/>
<evidence type="ECO:0000259" key="2">
    <source>
        <dbReference type="Pfam" id="PF18962"/>
    </source>
</evidence>
<sequence length="747" mass="80392">MRFLRHLLFSGGVIATMAAASSQCFATVPPGNATESSDLSAEKKSDELKTDEHLSIVGSLNHSLEITNPYNTAQNDPFKIVESTMTAAEAEKVYCGGQYWTDGQSLGYNNDGPLTVAIIQHRIYVKIGGNVTNNRYHVLHAVNSPYPLSNPNSDPLLKRCVNDQDPSTFTNGYLGPLENGVIKCNNKPITDNLLLGTFRGGDNVNTLQIARIDNGFLRIAAWRQDGREYNPFGYNSGLMEAIINRENNSFLNPSLGYTLSMDEIKSCFWDNLPNYPEVDPNTPAPNCASGPTLTGISNVSKTGLTFDFSGTGISTIKWRILKNGTPLGNVNTTGDLSGTTSVNISFSSVEAGNYTLEIQGNNCVSTASLLAFTVTEPVIVIPACQNGPGIAAIRDISATGVTVDFTGSNLHIFSWRILTGTYPVASGKTGYLNSTSAPLTFNFLPNGTYTFELTADDCIATNTVVQNFTVSGPDNRPACPRGPTLDAILGSSPAGLSFRFDGEEIYTIDWKVMQGSTMLRQNRVSPGSNSPAIQFETLPSGSYSFQIEGGNCKSTPSATSFTVGVLPIYISEFKGSVVEAGVELSWNVVSEKNGEGFEILRYEENMKNAEVIGKVSLTDVGIGKYKFVDESPLLGINYYQLKQLDADGTFVKSKIISVNPGLISGTIVAPNPASDYVNILFSSRNAGLSNVEIYNVSGIKVSTSQIKITEGKNSHRINVGKLNEGNYFMKVSTSTGEAAKLKFVKAN</sequence>
<name>A0A4R5DM68_9BACT</name>
<protein>
    <submittedName>
        <fullName evidence="3">T9SS type A sorting domain-containing protein</fullName>
    </submittedName>
</protein>
<dbReference type="AlphaFoldDB" id="A0A4R5DM68"/>
<organism evidence="3 4">
    <name type="scientific">Dyadobacter psychrotolerans</name>
    <dbReference type="NCBI Taxonomy" id="2541721"/>
    <lineage>
        <taxon>Bacteria</taxon>
        <taxon>Pseudomonadati</taxon>
        <taxon>Bacteroidota</taxon>
        <taxon>Cytophagia</taxon>
        <taxon>Cytophagales</taxon>
        <taxon>Spirosomataceae</taxon>
        <taxon>Dyadobacter</taxon>
    </lineage>
</organism>
<dbReference type="EMBL" id="SMFL01000004">
    <property type="protein sequence ID" value="TDE15362.1"/>
    <property type="molecule type" value="Genomic_DNA"/>
</dbReference>
<dbReference type="InterPro" id="IPR026444">
    <property type="entry name" value="Secre_tail"/>
</dbReference>
<evidence type="ECO:0000313" key="4">
    <source>
        <dbReference type="Proteomes" id="UP000294850"/>
    </source>
</evidence>
<dbReference type="Proteomes" id="UP000294850">
    <property type="component" value="Unassembled WGS sequence"/>
</dbReference>
<feature type="signal peptide" evidence="1">
    <location>
        <begin position="1"/>
        <end position="26"/>
    </location>
</feature>
<proteinExistence type="predicted"/>